<dbReference type="GO" id="GO:0016020">
    <property type="term" value="C:membrane"/>
    <property type="evidence" value="ECO:0007669"/>
    <property type="project" value="UniProtKB-SubCell"/>
</dbReference>
<name>A0AAV9JB33_9PEZI</name>
<feature type="transmembrane region" description="Helical" evidence="7">
    <location>
        <begin position="222"/>
        <end position="240"/>
    </location>
</feature>
<feature type="transmembrane region" description="Helical" evidence="7">
    <location>
        <begin position="146"/>
        <end position="167"/>
    </location>
</feature>
<feature type="region of interest" description="Disordered" evidence="6">
    <location>
        <begin position="518"/>
        <end position="543"/>
    </location>
</feature>
<feature type="compositionally biased region" description="Low complexity" evidence="6">
    <location>
        <begin position="563"/>
        <end position="574"/>
    </location>
</feature>
<feature type="compositionally biased region" description="Polar residues" evidence="6">
    <location>
        <begin position="520"/>
        <end position="536"/>
    </location>
</feature>
<feature type="compositionally biased region" description="Polar residues" evidence="6">
    <location>
        <begin position="409"/>
        <end position="427"/>
    </location>
</feature>
<proteinExistence type="inferred from homology"/>
<keyword evidence="4 7" id="KW-0472">Membrane</keyword>
<feature type="transmembrane region" description="Helical" evidence="7">
    <location>
        <begin position="20"/>
        <end position="41"/>
    </location>
</feature>
<evidence type="ECO:0000313" key="10">
    <source>
        <dbReference type="Proteomes" id="UP001324427"/>
    </source>
</evidence>
<evidence type="ECO:0000256" key="5">
    <source>
        <dbReference type="ARBA" id="ARBA00038359"/>
    </source>
</evidence>
<feature type="transmembrane region" description="Helical" evidence="7">
    <location>
        <begin position="53"/>
        <end position="76"/>
    </location>
</feature>
<feature type="transmembrane region" description="Helical" evidence="7">
    <location>
        <begin position="255"/>
        <end position="277"/>
    </location>
</feature>
<evidence type="ECO:0000313" key="9">
    <source>
        <dbReference type="EMBL" id="KAK4542014.1"/>
    </source>
</evidence>
<gene>
    <name evidence="9" type="ORF">LTR36_007214</name>
</gene>
<keyword evidence="2 7" id="KW-0812">Transmembrane</keyword>
<evidence type="ECO:0000256" key="2">
    <source>
        <dbReference type="ARBA" id="ARBA00022692"/>
    </source>
</evidence>
<evidence type="ECO:0000256" key="1">
    <source>
        <dbReference type="ARBA" id="ARBA00004141"/>
    </source>
</evidence>
<dbReference type="PANTHER" id="PTHR33048:SF19">
    <property type="entry name" value="MEMBRANE PROTEIN PTH11-LIKE, PUTATIVE (AFU_ORTHOLOGUE AFUA_1G14080)-RELATED"/>
    <property type="match status" value="1"/>
</dbReference>
<protein>
    <recommendedName>
        <fullName evidence="8">Rhodopsin domain-containing protein</fullName>
    </recommendedName>
</protein>
<feature type="domain" description="Rhodopsin" evidence="8">
    <location>
        <begin position="38"/>
        <end position="265"/>
    </location>
</feature>
<evidence type="ECO:0000256" key="7">
    <source>
        <dbReference type="SAM" id="Phobius"/>
    </source>
</evidence>
<evidence type="ECO:0000256" key="6">
    <source>
        <dbReference type="SAM" id="MobiDB-lite"/>
    </source>
</evidence>
<dbReference type="PANTHER" id="PTHR33048">
    <property type="entry name" value="PTH11-LIKE INTEGRAL MEMBRANE PROTEIN (AFU_ORTHOLOGUE AFUA_5G11245)"/>
    <property type="match status" value="1"/>
</dbReference>
<dbReference type="Pfam" id="PF20684">
    <property type="entry name" value="Fung_rhodopsin"/>
    <property type="match status" value="1"/>
</dbReference>
<accession>A0AAV9JB33</accession>
<sequence>MALWSSAPPEPRDRYQNNPTLLFSWWCTIFSAVIIITRLCGRKVRSNVLFREDWIMMLSLIPLLIRMGFVHVILLYGTNNIETVGYHFTDTQLQERSTGSRLVLAARIFYAAFIWSSKLTISEFLKRITIRIWRKSYEITLQGIRIFLLVTFIAVVIATLTECQPFSTYWQVVPDPGPRCRQGYAQLITMGVCDIITDILLVVFPIPIVFSSGQTWKRKLQLTSLFSLSLIMIGVTATRVPEVISHHGRQQYRTVWASCEILASTAVSNGVILGSFLRDKGTKKNKYRSHSVTDSIDAASVRRPTMTALQQLGSDEDLFRFLGCRMPEHLKDETDAGPRRAPPAPPASVTTRRGSKRMPALAQLEMEELDGADSLRKHRIAQPPLPSPAPSTKPSVSFFDVGGLLENGSLNSRSRSTLLDSGASGTLAQDFAPPSPQQSRRGSHAFLADMGGIMPPVSNRNGSGNGNSSGYGQARRHSDAQQTFPPRQGRNAPIGVLGPMLERHETQQSLQDAGGLLASQRASVQSQHSTSPTSNHFAGKSPGIERQNTEQRLQNVGGLLSNARAPDASAAALRRVSERGEETALPTSQSSPDHRHHRGPDEMSLHDPGGLLS</sequence>
<reference evidence="9 10" key="1">
    <citation type="submission" date="2021-11" db="EMBL/GenBank/DDBJ databases">
        <title>Black yeast isolated from Biological Soil Crust.</title>
        <authorList>
            <person name="Kurbessoian T."/>
        </authorList>
    </citation>
    <scope>NUCLEOTIDE SEQUENCE [LARGE SCALE GENOMIC DNA]</scope>
    <source>
        <strain evidence="9 10">CCFEE 5522</strain>
    </source>
</reference>
<dbReference type="AlphaFoldDB" id="A0AAV9JB33"/>
<dbReference type="InterPro" id="IPR052337">
    <property type="entry name" value="SAT4-like"/>
</dbReference>
<feature type="transmembrane region" description="Helical" evidence="7">
    <location>
        <begin position="187"/>
        <end position="210"/>
    </location>
</feature>
<feature type="region of interest" description="Disordered" evidence="6">
    <location>
        <begin position="330"/>
        <end position="356"/>
    </location>
</feature>
<feature type="region of interest" description="Disordered" evidence="6">
    <location>
        <begin position="559"/>
        <end position="613"/>
    </location>
</feature>
<dbReference type="InterPro" id="IPR049326">
    <property type="entry name" value="Rhodopsin_dom_fungi"/>
</dbReference>
<comment type="caution">
    <text evidence="9">The sequence shown here is derived from an EMBL/GenBank/DDBJ whole genome shotgun (WGS) entry which is preliminary data.</text>
</comment>
<organism evidence="9 10">
    <name type="scientific">Oleoguttula mirabilis</name>
    <dbReference type="NCBI Taxonomy" id="1507867"/>
    <lineage>
        <taxon>Eukaryota</taxon>
        <taxon>Fungi</taxon>
        <taxon>Dikarya</taxon>
        <taxon>Ascomycota</taxon>
        <taxon>Pezizomycotina</taxon>
        <taxon>Dothideomycetes</taxon>
        <taxon>Dothideomycetidae</taxon>
        <taxon>Mycosphaerellales</taxon>
        <taxon>Teratosphaeriaceae</taxon>
        <taxon>Oleoguttula</taxon>
    </lineage>
</organism>
<evidence type="ECO:0000259" key="8">
    <source>
        <dbReference type="Pfam" id="PF20684"/>
    </source>
</evidence>
<dbReference type="EMBL" id="JAVFHQ010000046">
    <property type="protein sequence ID" value="KAK4542014.1"/>
    <property type="molecule type" value="Genomic_DNA"/>
</dbReference>
<comment type="subcellular location">
    <subcellularLocation>
        <location evidence="1">Membrane</location>
        <topology evidence="1">Multi-pass membrane protein</topology>
    </subcellularLocation>
</comment>
<evidence type="ECO:0000256" key="3">
    <source>
        <dbReference type="ARBA" id="ARBA00022989"/>
    </source>
</evidence>
<feature type="region of interest" description="Disordered" evidence="6">
    <location>
        <begin position="409"/>
        <end position="495"/>
    </location>
</feature>
<keyword evidence="3 7" id="KW-1133">Transmembrane helix</keyword>
<evidence type="ECO:0000256" key="4">
    <source>
        <dbReference type="ARBA" id="ARBA00023136"/>
    </source>
</evidence>
<dbReference type="Proteomes" id="UP001324427">
    <property type="component" value="Unassembled WGS sequence"/>
</dbReference>
<comment type="similarity">
    <text evidence="5">Belongs to the SAT4 family.</text>
</comment>
<feature type="transmembrane region" description="Helical" evidence="7">
    <location>
        <begin position="104"/>
        <end position="125"/>
    </location>
</feature>
<keyword evidence="10" id="KW-1185">Reference proteome</keyword>